<feature type="transmembrane region" description="Helical" evidence="1">
    <location>
        <begin position="166"/>
        <end position="184"/>
    </location>
</feature>
<feature type="transmembrane region" description="Helical" evidence="1">
    <location>
        <begin position="220"/>
        <end position="238"/>
    </location>
</feature>
<feature type="transmembrane region" description="Helical" evidence="1">
    <location>
        <begin position="110"/>
        <end position="128"/>
    </location>
</feature>
<name>A0ABU1VNV5_9GAMM</name>
<feature type="transmembrane region" description="Helical" evidence="1">
    <location>
        <begin position="191"/>
        <end position="208"/>
    </location>
</feature>
<evidence type="ECO:0000259" key="2">
    <source>
        <dbReference type="Pfam" id="PF01569"/>
    </source>
</evidence>
<dbReference type="InterPro" id="IPR036938">
    <property type="entry name" value="PAP2/HPO_sf"/>
</dbReference>
<dbReference type="Pfam" id="PF01569">
    <property type="entry name" value="PAP2"/>
    <property type="match status" value="1"/>
</dbReference>
<proteinExistence type="predicted"/>
<accession>A0ABU1VNV5</accession>
<dbReference type="Proteomes" id="UP001267878">
    <property type="component" value="Unassembled WGS sequence"/>
</dbReference>
<feature type="domain" description="Phosphatidic acid phosphatase type 2/haloperoxidase" evidence="2">
    <location>
        <begin position="111"/>
        <end position="237"/>
    </location>
</feature>
<evidence type="ECO:0000256" key="1">
    <source>
        <dbReference type="SAM" id="Phobius"/>
    </source>
</evidence>
<dbReference type="SUPFAM" id="SSF48317">
    <property type="entry name" value="Acid phosphatase/Vanadium-dependent haloperoxidase"/>
    <property type="match status" value="1"/>
</dbReference>
<keyword evidence="4" id="KW-1185">Reference proteome</keyword>
<keyword evidence="1" id="KW-0472">Membrane</keyword>
<comment type="caution">
    <text evidence="3">The sequence shown here is derived from an EMBL/GenBank/DDBJ whole genome shotgun (WGS) entry which is preliminary data.</text>
</comment>
<dbReference type="InterPro" id="IPR000326">
    <property type="entry name" value="PAP2/HPO"/>
</dbReference>
<dbReference type="CDD" id="cd03396">
    <property type="entry name" value="PAP2_like_6"/>
    <property type="match status" value="1"/>
</dbReference>
<organism evidence="3 4">
    <name type="scientific">Agrilutibacter niabensis</name>
    <dbReference type="NCBI Taxonomy" id="380628"/>
    <lineage>
        <taxon>Bacteria</taxon>
        <taxon>Pseudomonadati</taxon>
        <taxon>Pseudomonadota</taxon>
        <taxon>Gammaproteobacteria</taxon>
        <taxon>Lysobacterales</taxon>
        <taxon>Lysobacteraceae</taxon>
        <taxon>Agrilutibacter</taxon>
    </lineage>
</organism>
<keyword evidence="1" id="KW-1133">Transmembrane helix</keyword>
<protein>
    <submittedName>
        <fullName evidence="3">Membrane-associated PAP2 superfamily phosphatase</fullName>
    </submittedName>
</protein>
<dbReference type="RefSeq" id="WP_310052872.1">
    <property type="nucleotide sequence ID" value="NZ_JAVDVW010000001.1"/>
</dbReference>
<feature type="transmembrane region" description="Helical" evidence="1">
    <location>
        <begin position="28"/>
        <end position="46"/>
    </location>
</feature>
<dbReference type="EMBL" id="JAVDVW010000001">
    <property type="protein sequence ID" value="MDR7098788.1"/>
    <property type="molecule type" value="Genomic_DNA"/>
</dbReference>
<reference evidence="3 4" key="1">
    <citation type="submission" date="2023-07" db="EMBL/GenBank/DDBJ databases">
        <title>Sorghum-associated microbial communities from plants grown in Nebraska, USA.</title>
        <authorList>
            <person name="Schachtman D."/>
        </authorList>
    </citation>
    <scope>NUCLEOTIDE SEQUENCE [LARGE SCALE GENOMIC DNA]</scope>
    <source>
        <strain evidence="3 4">BE187</strain>
    </source>
</reference>
<keyword evidence="1" id="KW-0812">Transmembrane</keyword>
<evidence type="ECO:0000313" key="3">
    <source>
        <dbReference type="EMBL" id="MDR7098788.1"/>
    </source>
</evidence>
<feature type="transmembrane region" description="Helical" evidence="1">
    <location>
        <begin position="79"/>
        <end position="98"/>
    </location>
</feature>
<evidence type="ECO:0000313" key="4">
    <source>
        <dbReference type="Proteomes" id="UP001267878"/>
    </source>
</evidence>
<gene>
    <name evidence="3" type="ORF">J2X04_001135</name>
</gene>
<sequence>MQPSHPRGLGGLASIPGRHAPDRFFARHLVWPLLAFALAATTLAFFDGDRQWADRLYAWQGHAWTLRSSFVADALVHDGGHLLSLASWVIVLLIWIASQAHAHLVPWRRPLAYLLLATAAAALLVGWMKSWTDMDCPWDILGYGGTRPYHGLFAPRTGPRGACFPAAHASAGYCWMALYFFFLATRPRLRWLGLGVGLALGLLLGLTQQMRGAHFLSHDLWSLMLCWLTALALYMAMLRGKEVESERGAASQASHSIR</sequence>
<dbReference type="Gene3D" id="1.20.144.10">
    <property type="entry name" value="Phosphatidic acid phosphatase type 2/haloperoxidase"/>
    <property type="match status" value="1"/>
</dbReference>